<dbReference type="KEGG" id="spph:KFK14_15690"/>
<reference evidence="2" key="1">
    <citation type="submission" date="2021-04" db="EMBL/GenBank/DDBJ databases">
        <title>Isolation of p-tert-butylphenol degrading bacteria Sphingobium phenoxybenzoativorans Tas13 from active sludge.</title>
        <authorList>
            <person name="Li Y."/>
        </authorList>
    </citation>
    <scope>NUCLEOTIDE SEQUENCE</scope>
    <source>
        <strain evidence="2">Tas13</strain>
    </source>
</reference>
<dbReference type="InterPro" id="IPR017592">
    <property type="entry name" value="Pilus_assmbl_Flp-typ_CpaB"/>
</dbReference>
<dbReference type="SMART" id="SM00858">
    <property type="entry name" value="SAF"/>
    <property type="match status" value="1"/>
</dbReference>
<dbReference type="EMBL" id="CP073910">
    <property type="protein sequence ID" value="QUT04487.1"/>
    <property type="molecule type" value="Genomic_DNA"/>
</dbReference>
<dbReference type="AlphaFoldDB" id="A0A975K4R2"/>
<feature type="domain" description="SAF" evidence="1">
    <location>
        <begin position="47"/>
        <end position="113"/>
    </location>
</feature>
<dbReference type="RefSeq" id="WP_212608296.1">
    <property type="nucleotide sequence ID" value="NZ_CP073910.1"/>
</dbReference>
<dbReference type="NCBIfam" id="TIGR03177">
    <property type="entry name" value="pilus_cpaB"/>
    <property type="match status" value="1"/>
</dbReference>
<dbReference type="InterPro" id="IPR031571">
    <property type="entry name" value="RcpC_dom"/>
</dbReference>
<evidence type="ECO:0000313" key="2">
    <source>
        <dbReference type="EMBL" id="QUT04487.1"/>
    </source>
</evidence>
<accession>A0A975K4R2</accession>
<name>A0A975K4R2_9SPHN</name>
<dbReference type="Pfam" id="PF08666">
    <property type="entry name" value="SAF"/>
    <property type="match status" value="1"/>
</dbReference>
<dbReference type="Proteomes" id="UP000681425">
    <property type="component" value="Chromosome"/>
</dbReference>
<protein>
    <submittedName>
        <fullName evidence="2">Flp pilus assembly protein CpaB</fullName>
    </submittedName>
</protein>
<dbReference type="CDD" id="cd11614">
    <property type="entry name" value="SAF_CpaB_FlgA_like"/>
    <property type="match status" value="1"/>
</dbReference>
<sequence>MDAKRVALLVGALVIAIATALIARNMFSASGSPLVNAAAMPDGPDTPHVLVAVKALPVGTIVDAESFRFQPWPKDLVEEAYYLQGKVNPQSLAGSVIRNPITTGQPLTQGALINPGDRGFLAAALGAGMRAITVPVNAQSSVSGFIFPGDRVDMVLTQSVVGGGDGEPLKVSETIVRNVRVLATDQRTDVLGPDGKPQVQAFTNVTLEVTPKIAEKVAVAQTVGALSLSLRSLADNASELDAAIAGDNGDLPDGSDPAAEKKALASLSARPLDKKSTYVTGADVSRYQRSTVPATKVEGAPVIVGPMVRVARGTNVTEVPLGGK</sequence>
<proteinExistence type="predicted"/>
<gene>
    <name evidence="2" type="primary">cpaB</name>
    <name evidence="2" type="ORF">KFK14_15690</name>
</gene>
<evidence type="ECO:0000259" key="1">
    <source>
        <dbReference type="SMART" id="SM00858"/>
    </source>
</evidence>
<dbReference type="InterPro" id="IPR013974">
    <property type="entry name" value="SAF"/>
</dbReference>
<evidence type="ECO:0000313" key="3">
    <source>
        <dbReference type="Proteomes" id="UP000681425"/>
    </source>
</evidence>
<organism evidence="2 3">
    <name type="scientific">Sphingobium phenoxybenzoativorans</name>
    <dbReference type="NCBI Taxonomy" id="1592790"/>
    <lineage>
        <taxon>Bacteria</taxon>
        <taxon>Pseudomonadati</taxon>
        <taxon>Pseudomonadota</taxon>
        <taxon>Alphaproteobacteria</taxon>
        <taxon>Sphingomonadales</taxon>
        <taxon>Sphingomonadaceae</taxon>
        <taxon>Sphingobium</taxon>
    </lineage>
</organism>
<keyword evidence="3" id="KW-1185">Reference proteome</keyword>
<dbReference type="Pfam" id="PF16976">
    <property type="entry name" value="RcpC"/>
    <property type="match status" value="1"/>
</dbReference>